<dbReference type="Pfam" id="PF05901">
    <property type="entry name" value="Excalibur"/>
    <property type="match status" value="1"/>
</dbReference>
<keyword evidence="2" id="KW-0812">Transmembrane</keyword>
<accession>G9PDG7</accession>
<feature type="compositionally biased region" description="Polar residues" evidence="1">
    <location>
        <begin position="139"/>
        <end position="153"/>
    </location>
</feature>
<evidence type="ECO:0000313" key="5">
    <source>
        <dbReference type="Proteomes" id="UP000003822"/>
    </source>
</evidence>
<feature type="region of interest" description="Disordered" evidence="1">
    <location>
        <begin position="42"/>
        <end position="168"/>
    </location>
</feature>
<feature type="compositionally biased region" description="Low complexity" evidence="1">
    <location>
        <begin position="81"/>
        <end position="97"/>
    </location>
</feature>
<dbReference type="Proteomes" id="UP000003822">
    <property type="component" value="Unassembled WGS sequence"/>
</dbReference>
<organism evidence="4 5">
    <name type="scientific">Actinomyces graevenitzii C83</name>
    <dbReference type="NCBI Taxonomy" id="435830"/>
    <lineage>
        <taxon>Bacteria</taxon>
        <taxon>Bacillati</taxon>
        <taxon>Actinomycetota</taxon>
        <taxon>Actinomycetes</taxon>
        <taxon>Actinomycetales</taxon>
        <taxon>Actinomycetaceae</taxon>
        <taxon>Actinomyces</taxon>
    </lineage>
</organism>
<feature type="domain" description="Excalibur calcium-binding" evidence="3">
    <location>
        <begin position="171"/>
        <end position="207"/>
    </location>
</feature>
<keyword evidence="5" id="KW-1185">Reference proteome</keyword>
<reference evidence="4 5" key="1">
    <citation type="submission" date="2011-10" db="EMBL/GenBank/DDBJ databases">
        <title>The Genome Sequence of Actinomyces graevenitzii C83.</title>
        <authorList>
            <consortium name="The Broad Institute Genome Sequencing Platform"/>
            <consortium name="The Broad Institute Genome Sequencing Center for Infectious Disease"/>
            <person name="Earl A."/>
            <person name="Ward D."/>
            <person name="Feldgarden M."/>
            <person name="Gevers D."/>
            <person name="Sibley C.D."/>
            <person name="Field T.R."/>
            <person name="Grinwis M."/>
            <person name="Eshaghurshan C.S."/>
            <person name="Surette M.G."/>
            <person name="Young S.K."/>
            <person name="Zeng Q."/>
            <person name="Gargeya S."/>
            <person name="Fitzgerald M."/>
            <person name="Haas B."/>
            <person name="Abouelleil A."/>
            <person name="Alvarado L."/>
            <person name="Arachchi H.M."/>
            <person name="Berlin A."/>
            <person name="Brown A."/>
            <person name="Chapman S.B."/>
            <person name="Chen Z."/>
            <person name="Dunbar C."/>
            <person name="Freedman E."/>
            <person name="Gearin G."/>
            <person name="Goldberg J."/>
            <person name="Griggs A."/>
            <person name="Gujja S."/>
            <person name="Heiman D."/>
            <person name="Howarth C."/>
            <person name="Larson L."/>
            <person name="Lui A."/>
            <person name="MacDonald P.J.P."/>
            <person name="Montmayeur A."/>
            <person name="Murphy C."/>
            <person name="Neiman D."/>
            <person name="Pearson M."/>
            <person name="Priest M."/>
            <person name="Roberts A."/>
            <person name="Saif S."/>
            <person name="Shea T."/>
            <person name="Shenoy N."/>
            <person name="Sisk P."/>
            <person name="Stolte C."/>
            <person name="Sykes S."/>
            <person name="Wortman J."/>
            <person name="Nusbaum C."/>
            <person name="Birren B."/>
        </authorList>
    </citation>
    <scope>NUCLEOTIDE SEQUENCE [LARGE SCALE GENOMIC DNA]</scope>
    <source>
        <strain evidence="4 5">C83</strain>
    </source>
</reference>
<name>G9PDG7_9ACTO</name>
<dbReference type="STRING" id="435830.HMPREF0045_00050"/>
<sequence length="212" mass="22814">MNIRFVPFSQWDRDVKTKFYTLVIAAVMVVALLTGLSMCAPAAKSKGGTPQVAATTHTPTPTAKPLAAGLVKPKPKDSPLPAATATPTEEPTFEAEPTPTPEHSTSAAPEPTVSAPTQAPVQQQPNITIPTSAPTTSTEQHPVTQPTTAQSPETKVRPHRPRNLDRSNEAYYRSCRDAYYAGATPIYWGQPGYRRGLDPNGNGIACESWPRR</sequence>
<comment type="caution">
    <text evidence="4">The sequence shown here is derived from an EMBL/GenBank/DDBJ whole genome shotgun (WGS) entry which is preliminary data.</text>
</comment>
<dbReference type="PATRIC" id="fig|435830.3.peg.50"/>
<evidence type="ECO:0000256" key="2">
    <source>
        <dbReference type="SAM" id="Phobius"/>
    </source>
</evidence>
<feature type="compositionally biased region" description="Low complexity" evidence="1">
    <location>
        <begin position="49"/>
        <end position="68"/>
    </location>
</feature>
<dbReference type="HOGENOM" id="CLU_1297591_0_0_11"/>
<dbReference type="EMBL" id="ACRN01000001">
    <property type="protein sequence ID" value="EHM89385.1"/>
    <property type="molecule type" value="Genomic_DNA"/>
</dbReference>
<keyword evidence="2" id="KW-1133">Transmembrane helix</keyword>
<feature type="compositionally biased region" description="Low complexity" evidence="1">
    <location>
        <begin position="127"/>
        <end position="138"/>
    </location>
</feature>
<dbReference type="InterPro" id="IPR008613">
    <property type="entry name" value="Excalibur_Ca-bd_domain"/>
</dbReference>
<dbReference type="AlphaFoldDB" id="G9PDG7"/>
<feature type="transmembrane region" description="Helical" evidence="2">
    <location>
        <begin position="20"/>
        <end position="40"/>
    </location>
</feature>
<protein>
    <recommendedName>
        <fullName evidence="3">Excalibur calcium-binding domain-containing protein</fullName>
    </recommendedName>
</protein>
<dbReference type="RefSeq" id="WP_005984391.1">
    <property type="nucleotide sequence ID" value="NZ_JH470338.1"/>
</dbReference>
<evidence type="ECO:0000256" key="1">
    <source>
        <dbReference type="SAM" id="MobiDB-lite"/>
    </source>
</evidence>
<keyword evidence="2" id="KW-0472">Membrane</keyword>
<evidence type="ECO:0000259" key="3">
    <source>
        <dbReference type="SMART" id="SM00894"/>
    </source>
</evidence>
<gene>
    <name evidence="4" type="ORF">HMPREF0045_00050</name>
</gene>
<dbReference type="SMART" id="SM00894">
    <property type="entry name" value="Excalibur"/>
    <property type="match status" value="1"/>
</dbReference>
<feature type="compositionally biased region" description="Polar residues" evidence="1">
    <location>
        <begin position="114"/>
        <end position="126"/>
    </location>
</feature>
<proteinExistence type="predicted"/>
<evidence type="ECO:0000313" key="4">
    <source>
        <dbReference type="EMBL" id="EHM89385.1"/>
    </source>
</evidence>